<reference evidence="7" key="2">
    <citation type="journal article" date="2021" name="Genome Biol. Evol.">
        <title>Developing a high-quality reference genome for a parasitic bivalve with doubly uniparental inheritance (Bivalvia: Unionida).</title>
        <authorList>
            <person name="Smith C.H."/>
        </authorList>
    </citation>
    <scope>NUCLEOTIDE SEQUENCE</scope>
    <source>
        <strain evidence="7">CHS0354</strain>
        <tissue evidence="7">Mantle</tissue>
    </source>
</reference>
<dbReference type="InterPro" id="IPR035979">
    <property type="entry name" value="RBD_domain_sf"/>
</dbReference>
<evidence type="ECO:0000256" key="2">
    <source>
        <dbReference type="ARBA" id="ARBA00022884"/>
    </source>
</evidence>
<dbReference type="GO" id="GO:0000381">
    <property type="term" value="P:regulation of alternative mRNA splicing, via spliceosome"/>
    <property type="evidence" value="ECO:0007669"/>
    <property type="project" value="TreeGrafter"/>
</dbReference>
<protein>
    <recommendedName>
        <fullName evidence="6">RRM domain-containing protein</fullName>
    </recommendedName>
</protein>
<evidence type="ECO:0000256" key="3">
    <source>
        <dbReference type="ARBA" id="ARBA00023242"/>
    </source>
</evidence>
<dbReference type="AlphaFoldDB" id="A0AAE0VVK6"/>
<dbReference type="Gene3D" id="3.30.70.330">
    <property type="match status" value="1"/>
</dbReference>
<organism evidence="7 8">
    <name type="scientific">Potamilus streckersoni</name>
    <dbReference type="NCBI Taxonomy" id="2493646"/>
    <lineage>
        <taxon>Eukaryota</taxon>
        <taxon>Metazoa</taxon>
        <taxon>Spiralia</taxon>
        <taxon>Lophotrochozoa</taxon>
        <taxon>Mollusca</taxon>
        <taxon>Bivalvia</taxon>
        <taxon>Autobranchia</taxon>
        <taxon>Heteroconchia</taxon>
        <taxon>Palaeoheterodonta</taxon>
        <taxon>Unionida</taxon>
        <taxon>Unionoidea</taxon>
        <taxon>Unionidae</taxon>
        <taxon>Ambleminae</taxon>
        <taxon>Lampsilini</taxon>
        <taxon>Potamilus</taxon>
    </lineage>
</organism>
<dbReference type="PANTHER" id="PTHR13798">
    <property type="entry name" value="RNA BINDING MOTIF RBM PROTEIN -RELATED"/>
    <property type="match status" value="1"/>
</dbReference>
<dbReference type="Proteomes" id="UP001195483">
    <property type="component" value="Unassembled WGS sequence"/>
</dbReference>
<dbReference type="SMART" id="SM00360">
    <property type="entry name" value="RRM"/>
    <property type="match status" value="1"/>
</dbReference>
<keyword evidence="3" id="KW-0539">Nucleus</keyword>
<sequence length="233" mass="26513">MGDETNRTLWVGNLTDKVTEELLYELFLQAGPLVKVTIPKDRDGRPKRFAFIVFKHECSVPYTIKLFDGLSLFGYELKLQTRSGSVHSSPANNQNVPSPTNMPKPLDDRVPSINRSNTWHGDDIDRQGQKQGQTRANQNQGMYLNPVKGLTGQDEYSGSRDYKERNNLSPHQAGAGPSRRGPGGTFEARRDRVLHQHMATVQAHRARQQQQSQNPYNQGRQPWQAQGPYQRRY</sequence>
<dbReference type="CDD" id="cd12336">
    <property type="entry name" value="RRM_RBM7_like"/>
    <property type="match status" value="1"/>
</dbReference>
<reference evidence="7" key="1">
    <citation type="journal article" date="2021" name="Genome Biol. Evol.">
        <title>A High-Quality Reference Genome for a Parasitic Bivalve with Doubly Uniparental Inheritance (Bivalvia: Unionida).</title>
        <authorList>
            <person name="Smith C.H."/>
        </authorList>
    </citation>
    <scope>NUCLEOTIDE SEQUENCE</scope>
    <source>
        <strain evidence="7">CHS0354</strain>
    </source>
</reference>
<evidence type="ECO:0000256" key="4">
    <source>
        <dbReference type="PROSITE-ProRule" id="PRU00176"/>
    </source>
</evidence>
<dbReference type="GO" id="GO:0003727">
    <property type="term" value="F:single-stranded RNA binding"/>
    <property type="evidence" value="ECO:0007669"/>
    <property type="project" value="TreeGrafter"/>
</dbReference>
<name>A0AAE0VVK6_9BIVA</name>
<feature type="region of interest" description="Disordered" evidence="5">
    <location>
        <begin position="200"/>
        <end position="233"/>
    </location>
</feature>
<dbReference type="InterPro" id="IPR052285">
    <property type="entry name" value="NEXT_complex_subunit"/>
</dbReference>
<dbReference type="GO" id="GO:0005654">
    <property type="term" value="C:nucleoplasm"/>
    <property type="evidence" value="ECO:0007669"/>
    <property type="project" value="UniProtKB-SubCell"/>
</dbReference>
<gene>
    <name evidence="7" type="ORF">CHS0354_007153</name>
</gene>
<dbReference type="PROSITE" id="PS50102">
    <property type="entry name" value="RRM"/>
    <property type="match status" value="1"/>
</dbReference>
<keyword evidence="2 4" id="KW-0694">RNA-binding</keyword>
<proteinExistence type="predicted"/>
<feature type="compositionally biased region" description="Polar residues" evidence="5">
    <location>
        <begin position="83"/>
        <end position="101"/>
    </location>
</feature>
<evidence type="ECO:0000256" key="1">
    <source>
        <dbReference type="ARBA" id="ARBA00004642"/>
    </source>
</evidence>
<feature type="region of interest" description="Disordered" evidence="5">
    <location>
        <begin position="83"/>
        <end position="186"/>
    </location>
</feature>
<dbReference type="InterPro" id="IPR000504">
    <property type="entry name" value="RRM_dom"/>
</dbReference>
<reference evidence="7" key="3">
    <citation type="submission" date="2023-05" db="EMBL/GenBank/DDBJ databases">
        <authorList>
            <person name="Smith C.H."/>
        </authorList>
    </citation>
    <scope>NUCLEOTIDE SEQUENCE</scope>
    <source>
        <strain evidence="7">CHS0354</strain>
        <tissue evidence="7">Mantle</tissue>
    </source>
</reference>
<dbReference type="Pfam" id="PF00076">
    <property type="entry name" value="RRM_1"/>
    <property type="match status" value="1"/>
</dbReference>
<keyword evidence="8" id="KW-1185">Reference proteome</keyword>
<evidence type="ECO:0000256" key="5">
    <source>
        <dbReference type="SAM" id="MobiDB-lite"/>
    </source>
</evidence>
<feature type="compositionally biased region" description="Polar residues" evidence="5">
    <location>
        <begin position="129"/>
        <end position="142"/>
    </location>
</feature>
<evidence type="ECO:0000313" key="7">
    <source>
        <dbReference type="EMBL" id="KAK3590655.1"/>
    </source>
</evidence>
<dbReference type="PANTHER" id="PTHR13798:SF11">
    <property type="entry name" value="RNA-BINDING PROTEIN 7-RELATED"/>
    <property type="match status" value="1"/>
</dbReference>
<dbReference type="EMBL" id="JAEAOA010000486">
    <property type="protein sequence ID" value="KAK3590655.1"/>
    <property type="molecule type" value="Genomic_DNA"/>
</dbReference>
<evidence type="ECO:0000259" key="6">
    <source>
        <dbReference type="PROSITE" id="PS50102"/>
    </source>
</evidence>
<feature type="compositionally biased region" description="Basic and acidic residues" evidence="5">
    <location>
        <begin position="157"/>
        <end position="166"/>
    </location>
</feature>
<comment type="subcellular location">
    <subcellularLocation>
        <location evidence="1">Nucleus</location>
        <location evidence="1">Nucleoplasm</location>
    </subcellularLocation>
</comment>
<evidence type="ECO:0000313" key="8">
    <source>
        <dbReference type="Proteomes" id="UP001195483"/>
    </source>
</evidence>
<accession>A0AAE0VVK6</accession>
<feature type="compositionally biased region" description="Low complexity" evidence="5">
    <location>
        <begin position="208"/>
        <end position="221"/>
    </location>
</feature>
<feature type="domain" description="RRM" evidence="6">
    <location>
        <begin position="7"/>
        <end position="84"/>
    </location>
</feature>
<comment type="caution">
    <text evidence="7">The sequence shown here is derived from an EMBL/GenBank/DDBJ whole genome shotgun (WGS) entry which is preliminary data.</text>
</comment>
<dbReference type="InterPro" id="IPR012677">
    <property type="entry name" value="Nucleotide-bd_a/b_plait_sf"/>
</dbReference>
<dbReference type="SUPFAM" id="SSF54928">
    <property type="entry name" value="RNA-binding domain, RBD"/>
    <property type="match status" value="1"/>
</dbReference>